<keyword evidence="3" id="KW-0276">Fatty acid metabolism</keyword>
<reference evidence="7 8" key="1">
    <citation type="submission" date="2016-04" db="EMBL/GenBank/DDBJ databases">
        <title>First whole genome shotgun sequence of the bacterium Enteractinococcus sp. strain UASWS1574.</title>
        <authorList>
            <person name="Crovadore J."/>
            <person name="Chablais R."/>
            <person name="Lefort F."/>
        </authorList>
    </citation>
    <scope>NUCLEOTIDE SEQUENCE [LARGE SCALE GENOMIC DNA]</scope>
    <source>
        <strain evidence="7 8">UASWS1574</strain>
    </source>
</reference>
<dbReference type="SUPFAM" id="SSF56801">
    <property type="entry name" value="Acetyl-CoA synthetase-like"/>
    <property type="match status" value="1"/>
</dbReference>
<keyword evidence="4" id="KW-0443">Lipid metabolism</keyword>
<dbReference type="InterPro" id="IPR020845">
    <property type="entry name" value="AMP-binding_CS"/>
</dbReference>
<dbReference type="Pfam" id="PF00501">
    <property type="entry name" value="AMP-binding"/>
    <property type="match status" value="1"/>
</dbReference>
<comment type="similarity">
    <text evidence="1">Belongs to the ATP-dependent AMP-binding enzyme family.</text>
</comment>
<keyword evidence="8" id="KW-1185">Reference proteome</keyword>
<protein>
    <recommendedName>
        <fullName evidence="5">Acyl-CoA synthetase</fullName>
    </recommendedName>
</protein>
<keyword evidence="2" id="KW-0436">Ligase</keyword>
<sequence length="604" mass="64417">MHVSAPYITRLDSQSNLTDLVIEQLGAQPARVVYAVQTTNDVEHLAWREVTAFDFLDQVHKVAKGLIASGIKPGDMVAVMSATSYPWAVIDQALWFAGAISVPIYETSSPSQIAHILTDSGAGQVFVAGSTPGRAVARALQTTEGLETVQQCELSEDGLDKLATAGVEISDDDLEAARTVATMDSTATVVYTSGTTGPPKGAKISHRNLAEGAVNIVPWAQDIVLNHPTPRLLMFLPLAHILARAVQYFALVSGIQIAHTSDTANVTTIMQAYKPTWLLVVPRVLEKAYTAVLARAEDATGLRKSLLTDAIDVAEQWSRARQAGQMPVGLRIKHALYDRVVYAKIRAVFGGQAKGAVSGASPLNEKLAHLFTGMGLEIFEGYGLTESTAPASVNVPGHVRLGSVGKLVPGMEAKLAPSGELLLRGVVVSPGYLSEAANADSYDDEGWFATGDLAEIDDDGFIFITGRSKDLLVTAGGKNVSPGPLEEVITTCPIVGHAVVVGENKPFVGVLISLDSEQLAQWAARRGKVGLTLEHARNDEDVHAEIQSYIDLANQSVSQAESVRKMVILPTELSQETGHVTPSEKLRRASVIKDFDGAMTELYG</sequence>
<accession>A0A1B7LY76</accession>
<dbReference type="Proteomes" id="UP000078292">
    <property type="component" value="Unassembled WGS sequence"/>
</dbReference>
<dbReference type="GO" id="GO:0004467">
    <property type="term" value="F:long-chain fatty acid-CoA ligase activity"/>
    <property type="evidence" value="ECO:0007669"/>
    <property type="project" value="TreeGrafter"/>
</dbReference>
<dbReference type="CDD" id="cd05907">
    <property type="entry name" value="VL_LC_FACS_like"/>
    <property type="match status" value="1"/>
</dbReference>
<proteinExistence type="inferred from homology"/>
<evidence type="ECO:0000256" key="3">
    <source>
        <dbReference type="ARBA" id="ARBA00022832"/>
    </source>
</evidence>
<evidence type="ECO:0000256" key="4">
    <source>
        <dbReference type="ARBA" id="ARBA00023098"/>
    </source>
</evidence>
<dbReference type="STRING" id="1837282.A6F49_12755"/>
<dbReference type="PANTHER" id="PTHR43272:SF32">
    <property type="entry name" value="AMP-DEPENDENT SYNTHETASE_LIGASE DOMAIN-CONTAINING PROTEIN"/>
    <property type="match status" value="1"/>
</dbReference>
<dbReference type="PROSITE" id="PS00455">
    <property type="entry name" value="AMP_BINDING"/>
    <property type="match status" value="1"/>
</dbReference>
<dbReference type="PANTHER" id="PTHR43272">
    <property type="entry name" value="LONG-CHAIN-FATTY-ACID--COA LIGASE"/>
    <property type="match status" value="1"/>
</dbReference>
<name>A0A1B7LY76_9MICC</name>
<evidence type="ECO:0000256" key="5">
    <source>
        <dbReference type="ARBA" id="ARBA00032875"/>
    </source>
</evidence>
<dbReference type="Gene3D" id="3.40.50.12780">
    <property type="entry name" value="N-terminal domain of ligase-like"/>
    <property type="match status" value="1"/>
</dbReference>
<dbReference type="RefSeq" id="WP_043056768.1">
    <property type="nucleotide sequence ID" value="NZ_LXEY01000020.1"/>
</dbReference>
<organism evidence="7 8">
    <name type="scientific">Enteractinococcus helveticum</name>
    <dbReference type="NCBI Taxonomy" id="1837282"/>
    <lineage>
        <taxon>Bacteria</taxon>
        <taxon>Bacillati</taxon>
        <taxon>Actinomycetota</taxon>
        <taxon>Actinomycetes</taxon>
        <taxon>Micrococcales</taxon>
        <taxon>Micrococcaceae</taxon>
    </lineage>
</organism>
<dbReference type="OrthoDB" id="9803968at2"/>
<feature type="domain" description="AMP-dependent synthetase/ligase" evidence="6">
    <location>
        <begin position="41"/>
        <end position="433"/>
    </location>
</feature>
<dbReference type="InterPro" id="IPR042099">
    <property type="entry name" value="ANL_N_sf"/>
</dbReference>
<evidence type="ECO:0000259" key="6">
    <source>
        <dbReference type="Pfam" id="PF00501"/>
    </source>
</evidence>
<dbReference type="EMBL" id="LXEY01000020">
    <property type="protein sequence ID" value="OAV60244.1"/>
    <property type="molecule type" value="Genomic_DNA"/>
</dbReference>
<dbReference type="InterPro" id="IPR000873">
    <property type="entry name" value="AMP-dep_synth/lig_dom"/>
</dbReference>
<evidence type="ECO:0000256" key="1">
    <source>
        <dbReference type="ARBA" id="ARBA00006432"/>
    </source>
</evidence>
<gene>
    <name evidence="7" type="ORF">A6F49_12755</name>
</gene>
<dbReference type="AlphaFoldDB" id="A0A1B7LY76"/>
<dbReference type="GO" id="GO:0016020">
    <property type="term" value="C:membrane"/>
    <property type="evidence" value="ECO:0007669"/>
    <property type="project" value="TreeGrafter"/>
</dbReference>
<dbReference type="Pfam" id="PF23562">
    <property type="entry name" value="AMP-binding_C_3"/>
    <property type="match status" value="1"/>
</dbReference>
<comment type="caution">
    <text evidence="7">The sequence shown here is derived from an EMBL/GenBank/DDBJ whole genome shotgun (WGS) entry which is preliminary data.</text>
</comment>
<evidence type="ECO:0000313" key="8">
    <source>
        <dbReference type="Proteomes" id="UP000078292"/>
    </source>
</evidence>
<evidence type="ECO:0000313" key="7">
    <source>
        <dbReference type="EMBL" id="OAV60244.1"/>
    </source>
</evidence>
<evidence type="ECO:0000256" key="2">
    <source>
        <dbReference type="ARBA" id="ARBA00022598"/>
    </source>
</evidence>